<feature type="coiled-coil region" evidence="4">
    <location>
        <begin position="518"/>
        <end position="552"/>
    </location>
</feature>
<dbReference type="GO" id="GO:0015031">
    <property type="term" value="P:protein transport"/>
    <property type="evidence" value="ECO:0007669"/>
    <property type="project" value="TreeGrafter"/>
</dbReference>
<reference evidence="7 8" key="1">
    <citation type="journal article" date="2021" name="DNA Res.">
        <title>Genome analysis of Candida subhashii reveals its hybrid nature and dual mitochondrial genome conformations.</title>
        <authorList>
            <person name="Mixao V."/>
            <person name="Hegedusova E."/>
            <person name="Saus E."/>
            <person name="Pryszcz L.P."/>
            <person name="Cillingova A."/>
            <person name="Nosek J."/>
            <person name="Gabaldon T."/>
        </authorList>
    </citation>
    <scope>NUCLEOTIDE SEQUENCE [LARGE SCALE GENOMIC DNA]</scope>
    <source>
        <strain evidence="7 8">CBS 10753</strain>
    </source>
</reference>
<dbReference type="OrthoDB" id="205639at2759"/>
<comment type="caution">
    <text evidence="7">The sequence shown here is derived from an EMBL/GenBank/DDBJ whole genome shotgun (WGS) entry which is preliminary data.</text>
</comment>
<feature type="compositionally biased region" description="Polar residues" evidence="5">
    <location>
        <begin position="108"/>
        <end position="122"/>
    </location>
</feature>
<dbReference type="CDD" id="cd06863">
    <property type="entry name" value="PX_Atg24p"/>
    <property type="match status" value="1"/>
</dbReference>
<dbReference type="GO" id="GO:0032456">
    <property type="term" value="P:endocytic recycling"/>
    <property type="evidence" value="ECO:0007669"/>
    <property type="project" value="TreeGrafter"/>
</dbReference>
<feature type="compositionally biased region" description="Polar residues" evidence="5">
    <location>
        <begin position="47"/>
        <end position="59"/>
    </location>
</feature>
<dbReference type="EMBL" id="JAGSYN010000164">
    <property type="protein sequence ID" value="KAG7662724.1"/>
    <property type="molecule type" value="Genomic_DNA"/>
</dbReference>
<name>A0A8J5QIS4_9ASCO</name>
<evidence type="ECO:0000256" key="3">
    <source>
        <dbReference type="ARBA" id="ARBA00023136"/>
    </source>
</evidence>
<dbReference type="PROSITE" id="PS50195">
    <property type="entry name" value="PX"/>
    <property type="match status" value="1"/>
</dbReference>
<feature type="region of interest" description="Disordered" evidence="5">
    <location>
        <begin position="98"/>
        <end position="122"/>
    </location>
</feature>
<keyword evidence="2" id="KW-0446">Lipid-binding</keyword>
<keyword evidence="8" id="KW-1185">Reference proteome</keyword>
<protein>
    <submittedName>
        <fullName evidence="7">SNX4</fullName>
    </submittedName>
</protein>
<dbReference type="SMART" id="SM00312">
    <property type="entry name" value="PX"/>
    <property type="match status" value="1"/>
</dbReference>
<evidence type="ECO:0000256" key="4">
    <source>
        <dbReference type="SAM" id="Coils"/>
    </source>
</evidence>
<proteinExistence type="predicted"/>
<evidence type="ECO:0000313" key="8">
    <source>
        <dbReference type="Proteomes" id="UP000694255"/>
    </source>
</evidence>
<evidence type="ECO:0000313" key="7">
    <source>
        <dbReference type="EMBL" id="KAG7662724.1"/>
    </source>
</evidence>
<evidence type="ECO:0000259" key="6">
    <source>
        <dbReference type="PROSITE" id="PS50195"/>
    </source>
</evidence>
<dbReference type="GO" id="GO:0000407">
    <property type="term" value="C:phagophore assembly site"/>
    <property type="evidence" value="ECO:0007669"/>
    <property type="project" value="TreeGrafter"/>
</dbReference>
<comment type="subcellular location">
    <subcellularLocation>
        <location evidence="1">Membrane</location>
        <topology evidence="1">Peripheral membrane protein</topology>
    </subcellularLocation>
</comment>
<feature type="region of interest" description="Disordered" evidence="5">
    <location>
        <begin position="1"/>
        <end position="85"/>
    </location>
</feature>
<organism evidence="7 8">
    <name type="scientific">[Candida] subhashii</name>
    <dbReference type="NCBI Taxonomy" id="561895"/>
    <lineage>
        <taxon>Eukaryota</taxon>
        <taxon>Fungi</taxon>
        <taxon>Dikarya</taxon>
        <taxon>Ascomycota</taxon>
        <taxon>Saccharomycotina</taxon>
        <taxon>Pichiomycetes</taxon>
        <taxon>Debaryomycetaceae</taxon>
        <taxon>Spathaspora</taxon>
    </lineage>
</organism>
<evidence type="ECO:0000256" key="2">
    <source>
        <dbReference type="ARBA" id="ARBA00023121"/>
    </source>
</evidence>
<dbReference type="InterPro" id="IPR001683">
    <property type="entry name" value="PX_dom"/>
</dbReference>
<feature type="compositionally biased region" description="Low complexity" evidence="5">
    <location>
        <begin position="75"/>
        <end position="85"/>
    </location>
</feature>
<dbReference type="GO" id="GO:0035091">
    <property type="term" value="F:phosphatidylinositol binding"/>
    <property type="evidence" value="ECO:0007669"/>
    <property type="project" value="InterPro"/>
</dbReference>
<evidence type="ECO:0000256" key="5">
    <source>
        <dbReference type="SAM" id="MobiDB-lite"/>
    </source>
</evidence>
<dbReference type="GO" id="GO:0034727">
    <property type="term" value="P:piecemeal microautophagy of the nucleus"/>
    <property type="evidence" value="ECO:0007669"/>
    <property type="project" value="TreeGrafter"/>
</dbReference>
<keyword evidence="3" id="KW-0472">Membrane</keyword>
<dbReference type="GO" id="GO:0005769">
    <property type="term" value="C:early endosome"/>
    <property type="evidence" value="ECO:0007669"/>
    <property type="project" value="TreeGrafter"/>
</dbReference>
<accession>A0A8J5QIS4</accession>
<dbReference type="PANTHER" id="PTHR45949:SF2">
    <property type="entry name" value="SORTING NEXIN-4"/>
    <property type="match status" value="1"/>
</dbReference>
<gene>
    <name evidence="7" type="ORF">J8A68_003783</name>
</gene>
<dbReference type="RefSeq" id="XP_049262957.1">
    <property type="nucleotide sequence ID" value="XM_049407673.1"/>
</dbReference>
<dbReference type="GO" id="GO:0016020">
    <property type="term" value="C:membrane"/>
    <property type="evidence" value="ECO:0007669"/>
    <property type="project" value="UniProtKB-SubCell"/>
</dbReference>
<dbReference type="Proteomes" id="UP000694255">
    <property type="component" value="Unassembled WGS sequence"/>
</dbReference>
<dbReference type="PANTHER" id="PTHR45949">
    <property type="entry name" value="SORTING NEXIN-4"/>
    <property type="match status" value="1"/>
</dbReference>
<feature type="compositionally biased region" description="Basic and acidic residues" evidence="5">
    <location>
        <begin position="60"/>
        <end position="73"/>
    </location>
</feature>
<feature type="compositionally biased region" description="Polar residues" evidence="5">
    <location>
        <begin position="19"/>
        <end position="29"/>
    </location>
</feature>
<dbReference type="AlphaFoldDB" id="A0A8J5QIS4"/>
<sequence>MSSEDQFTSIQWDRDEVNRPSNEYTQFNSIEEETEQRSDNPPDTEADNATINNTLASNKAESEAHADHADNVKDSPSNSLLLSPENNTLSAGVEAISQNEPSAGPTVSAPNSDTPIESTSQAAQQILTTGLPPMDTSQFDEYSIKTSVSNPSRDLDAASKPFISYLVTTTTDHPSVLKLSNEKKPNEGEKYLTFSVRRRYGDFRYLYESLNNDFPTVMIPPLPSKSNFKYLTGDTFSSSFVNKRLHSLDRFIRFILQHRVLSQSSIFHLFISNSNDWATLTTSLKIKDINYDDNSGGFVNKVVNEDLITETVMNFLTPSKHKRETNRDILEINDKLKKLYENLLKLDKIFVKLNRKNHDLSTEYNLFSTQIIKLASVQQSGTNAENEPAKIVKSEESVIDNFKTFAESLNYFSKSWGELYKYMDESFLVSLKDCAKYIVNLTNLIELQHNKRIDLQVLQDYLNKTRAELSGMGGSVDGPSNRPPPNPVMSYQSGGIVNNTTQLIKDTLSTSATPHIGSNATDNKMHKLENRVLQLENEITMQTKLVNDLTNKIITDEYPNWDRFNKTELKSSMLGLCDEQINFYKGLIDKWADVETKLTQRLDGLK</sequence>
<dbReference type="GO" id="GO:0061709">
    <property type="term" value="P:reticulophagy"/>
    <property type="evidence" value="ECO:0007669"/>
    <property type="project" value="TreeGrafter"/>
</dbReference>
<feature type="domain" description="PX" evidence="6">
    <location>
        <begin position="143"/>
        <end position="277"/>
    </location>
</feature>
<keyword evidence="4" id="KW-0175">Coiled coil</keyword>
<dbReference type="GeneID" id="73470583"/>
<dbReference type="GO" id="GO:0000422">
    <property type="term" value="P:autophagy of mitochondrion"/>
    <property type="evidence" value="ECO:0007669"/>
    <property type="project" value="TreeGrafter"/>
</dbReference>
<dbReference type="Pfam" id="PF00787">
    <property type="entry name" value="PX"/>
    <property type="match status" value="1"/>
</dbReference>
<feature type="compositionally biased region" description="Polar residues" evidence="5">
    <location>
        <begin position="1"/>
        <end position="11"/>
    </location>
</feature>
<evidence type="ECO:0000256" key="1">
    <source>
        <dbReference type="ARBA" id="ARBA00004170"/>
    </source>
</evidence>